<protein>
    <submittedName>
        <fullName evidence="3">Acyltransferase family protein</fullName>
    </submittedName>
</protein>
<dbReference type="EMBL" id="FOHB01000003">
    <property type="protein sequence ID" value="SES10297.1"/>
    <property type="molecule type" value="Genomic_DNA"/>
</dbReference>
<keyword evidence="3" id="KW-0012">Acyltransferase</keyword>
<evidence type="ECO:0000313" key="4">
    <source>
        <dbReference type="Proteomes" id="UP000199019"/>
    </source>
</evidence>
<dbReference type="Proteomes" id="UP000199019">
    <property type="component" value="Unassembled WGS sequence"/>
</dbReference>
<accession>A0A1H9UMD5</accession>
<evidence type="ECO:0000256" key="1">
    <source>
        <dbReference type="SAM" id="Phobius"/>
    </source>
</evidence>
<sequence length="369" mass="39416">MPTPARLAFLDRLKTFAVVAVISGHAVMGYAQVGSWPYEEVREVVLSPTAEVVVSVLLVPPGLFLMPLFFFIGGALAPGSLARKGRRRFVVDRLRRFGLPVAFFALVLWPLCFWWVDRVGGSRLGFWQTFLEGDPFLDPGPLWFVLVLLFFSVGLAFWPWPARRPSAEPSPGRVGWYVAAIAVGTFGMRLFFPVDSSQVLGLHLWQWASCLGLFCLGASAPGAWTCGVSRGLRRWAGWSALTGVVLIGVVVLLGGPFGYSEEQASGGFHGAAAAMALVEGLVTVGTSLWLVGLSAAHDRSPGRLARAGARAAYGAYVLQAPVLIALAMALRPLPAPAEVKAPLLAALAVTASFAVAHLLVTRTPVGRVL</sequence>
<feature type="domain" description="Acyltransferase 3" evidence="2">
    <location>
        <begin position="8"/>
        <end position="358"/>
    </location>
</feature>
<dbReference type="RefSeq" id="WP_177180296.1">
    <property type="nucleotide sequence ID" value="NZ_FOHB01000003.1"/>
</dbReference>
<organism evidence="3 4">
    <name type="scientific">Pedococcus cremeus</name>
    <dbReference type="NCBI Taxonomy" id="587636"/>
    <lineage>
        <taxon>Bacteria</taxon>
        <taxon>Bacillati</taxon>
        <taxon>Actinomycetota</taxon>
        <taxon>Actinomycetes</taxon>
        <taxon>Micrococcales</taxon>
        <taxon>Intrasporangiaceae</taxon>
        <taxon>Pedococcus</taxon>
    </lineage>
</organism>
<keyword evidence="1" id="KW-1133">Transmembrane helix</keyword>
<proteinExistence type="predicted"/>
<dbReference type="PANTHER" id="PTHR36927">
    <property type="entry name" value="BLR4337 PROTEIN"/>
    <property type="match status" value="1"/>
</dbReference>
<feature type="transmembrane region" description="Helical" evidence="1">
    <location>
        <begin position="236"/>
        <end position="259"/>
    </location>
</feature>
<keyword evidence="3" id="KW-0808">Transferase</keyword>
<dbReference type="InterPro" id="IPR050623">
    <property type="entry name" value="Glucan_succinyl_AcylTrfase"/>
</dbReference>
<dbReference type="AlphaFoldDB" id="A0A1H9UMD5"/>
<feature type="transmembrane region" description="Helical" evidence="1">
    <location>
        <begin position="97"/>
        <end position="116"/>
    </location>
</feature>
<dbReference type="STRING" id="587636.SAMN05216199_1996"/>
<feature type="transmembrane region" description="Helical" evidence="1">
    <location>
        <begin position="271"/>
        <end position="291"/>
    </location>
</feature>
<feature type="transmembrane region" description="Helical" evidence="1">
    <location>
        <begin position="142"/>
        <end position="162"/>
    </location>
</feature>
<feature type="transmembrane region" description="Helical" evidence="1">
    <location>
        <begin position="204"/>
        <end position="224"/>
    </location>
</feature>
<name>A0A1H9UMD5_9MICO</name>
<reference evidence="4" key="1">
    <citation type="submission" date="2016-10" db="EMBL/GenBank/DDBJ databases">
        <authorList>
            <person name="Varghese N."/>
            <person name="Submissions S."/>
        </authorList>
    </citation>
    <scope>NUCLEOTIDE SEQUENCE [LARGE SCALE GENOMIC DNA]</scope>
    <source>
        <strain evidence="4">CGMCC 1.6963</strain>
    </source>
</reference>
<dbReference type="InterPro" id="IPR002656">
    <property type="entry name" value="Acyl_transf_3_dom"/>
</dbReference>
<keyword evidence="1" id="KW-0472">Membrane</keyword>
<feature type="transmembrane region" description="Helical" evidence="1">
    <location>
        <begin position="52"/>
        <end position="76"/>
    </location>
</feature>
<feature type="transmembrane region" description="Helical" evidence="1">
    <location>
        <begin position="342"/>
        <end position="360"/>
    </location>
</feature>
<dbReference type="PANTHER" id="PTHR36927:SF4">
    <property type="entry name" value="BLR5718 PROTEIN"/>
    <property type="match status" value="1"/>
</dbReference>
<keyword evidence="4" id="KW-1185">Reference proteome</keyword>
<gene>
    <name evidence="3" type="ORF">SAMN05216199_1996</name>
</gene>
<evidence type="ECO:0000313" key="3">
    <source>
        <dbReference type="EMBL" id="SES10297.1"/>
    </source>
</evidence>
<evidence type="ECO:0000259" key="2">
    <source>
        <dbReference type="Pfam" id="PF01757"/>
    </source>
</evidence>
<dbReference type="Pfam" id="PF01757">
    <property type="entry name" value="Acyl_transf_3"/>
    <property type="match status" value="1"/>
</dbReference>
<feature type="transmembrane region" description="Helical" evidence="1">
    <location>
        <begin position="311"/>
        <end position="330"/>
    </location>
</feature>
<feature type="transmembrane region" description="Helical" evidence="1">
    <location>
        <begin position="12"/>
        <end position="32"/>
    </location>
</feature>
<feature type="transmembrane region" description="Helical" evidence="1">
    <location>
        <begin position="174"/>
        <end position="192"/>
    </location>
</feature>
<dbReference type="GO" id="GO:0016747">
    <property type="term" value="F:acyltransferase activity, transferring groups other than amino-acyl groups"/>
    <property type="evidence" value="ECO:0007669"/>
    <property type="project" value="InterPro"/>
</dbReference>
<keyword evidence="1" id="KW-0812">Transmembrane</keyword>